<evidence type="ECO:0000313" key="3">
    <source>
        <dbReference type="Proteomes" id="UP001642540"/>
    </source>
</evidence>
<keyword evidence="1" id="KW-0472">Membrane</keyword>
<keyword evidence="1" id="KW-0812">Transmembrane</keyword>
<feature type="transmembrane region" description="Helical" evidence="1">
    <location>
        <begin position="546"/>
        <end position="566"/>
    </location>
</feature>
<gene>
    <name evidence="2" type="ORF">ODALV1_LOCUS20020</name>
</gene>
<dbReference type="Proteomes" id="UP001642540">
    <property type="component" value="Unassembled WGS sequence"/>
</dbReference>
<protein>
    <submittedName>
        <fullName evidence="2">Uncharacterized protein</fullName>
    </submittedName>
</protein>
<dbReference type="EMBL" id="CAXLJM020000068">
    <property type="protein sequence ID" value="CAL8122933.1"/>
    <property type="molecule type" value="Genomic_DNA"/>
</dbReference>
<accession>A0ABP1RF13</accession>
<feature type="transmembrane region" description="Helical" evidence="1">
    <location>
        <begin position="493"/>
        <end position="513"/>
    </location>
</feature>
<organism evidence="2 3">
    <name type="scientific">Orchesella dallaii</name>
    <dbReference type="NCBI Taxonomy" id="48710"/>
    <lineage>
        <taxon>Eukaryota</taxon>
        <taxon>Metazoa</taxon>
        <taxon>Ecdysozoa</taxon>
        <taxon>Arthropoda</taxon>
        <taxon>Hexapoda</taxon>
        <taxon>Collembola</taxon>
        <taxon>Entomobryomorpha</taxon>
        <taxon>Entomobryoidea</taxon>
        <taxon>Orchesellidae</taxon>
        <taxon>Orchesellinae</taxon>
        <taxon>Orchesella</taxon>
    </lineage>
</organism>
<keyword evidence="1" id="KW-1133">Transmembrane helix</keyword>
<name>A0ABP1RF13_9HEXA</name>
<keyword evidence="3" id="KW-1185">Reference proteome</keyword>
<sequence length="872" mass="101471">MTRENIGRVLLFTIGLMLDQPAKFRVDPLKHKYHFQKITAIALWITWTSAALQISQVYKSTIFSCLSKVSIPHYPKTLSELTKSEMHVTTIEWANQNISSFMVNNVLNERGLPLNFVVLDQEDVIETMVSQLQIFSKKWVSKPIHLRIFTRRTAWIAFRNYFYPPFTRSLAQIYESGVYSRWESYLKTKLIRKEIMYIQSRIGNRNSERSSTQVSLILDNAHSQQESASIIRTFDNDNNSTLHIFWKLVSLPNLQYHFRKFESCIVRIYPRDHIFNPLVLPDDEGGIPDFIFFLKPKSFESEEYGENIIFYVELRALAIPAVLIEIEDLSTVSLICIPCTLEYTNRYRFLIDTENSMLSISAIRKHWFELHTNMKGIPVHARLFPNFTDVLYIKMNRNTPCHPYTKDLFQAIICTNLFISKKLNYSLHDYTSDIQVYTQITSNLLVGGINLQFTKNSKFHWIPYAYQAIPYTFITVLQEPPGNFEAILKPFQWYIWIAILSASGCITGLFSSFSHYPDTFRTTLHLLGFMMDQPTGQYFFRKNSHFAIILLWALWSLFGMNISQFYKGSIFSFLSQQPTPTIPLGLHSLVESGMRVVTSDTYKTWDKGKVILEGSILKDNILTGMIQNNQNNSLGHTCKKLNSSLMWLSDNNHEFALNMVKNRTLKLGDGNVTDMPRQFALIDPETSVNRNKILIEFLTHNWVSKKVIVPLFMYRDSWAVYSNFFAPFFINALTQVYESGIYDRWYRISRIKTSNNIIRSVNTDLQGMNASSSLNKYHNKVPINRLFNYNFMAMENGHGKSIGHLHFKTIPSSVYFTMIMKFPNHTSTTGLINWSIRAYNSSKHFRNIYVCVGDKDFRKFAEDLFLNHWNGT</sequence>
<evidence type="ECO:0000313" key="2">
    <source>
        <dbReference type="EMBL" id="CAL8122933.1"/>
    </source>
</evidence>
<reference evidence="2 3" key="1">
    <citation type="submission" date="2024-08" db="EMBL/GenBank/DDBJ databases">
        <authorList>
            <person name="Cucini C."/>
            <person name="Frati F."/>
        </authorList>
    </citation>
    <scope>NUCLEOTIDE SEQUENCE [LARGE SCALE GENOMIC DNA]</scope>
</reference>
<proteinExistence type="predicted"/>
<evidence type="ECO:0000256" key="1">
    <source>
        <dbReference type="SAM" id="Phobius"/>
    </source>
</evidence>
<comment type="caution">
    <text evidence="2">The sequence shown here is derived from an EMBL/GenBank/DDBJ whole genome shotgun (WGS) entry which is preliminary data.</text>
</comment>